<name>A0A380TVU4_ACIJO</name>
<accession>A0A380TVU4</accession>
<proteinExistence type="predicted"/>
<organism evidence="1 2">
    <name type="scientific">Acinetobacter johnsonii</name>
    <dbReference type="NCBI Taxonomy" id="40214"/>
    <lineage>
        <taxon>Bacteria</taxon>
        <taxon>Pseudomonadati</taxon>
        <taxon>Pseudomonadota</taxon>
        <taxon>Gammaproteobacteria</taxon>
        <taxon>Moraxellales</taxon>
        <taxon>Moraxellaceae</taxon>
        <taxon>Acinetobacter</taxon>
    </lineage>
</organism>
<dbReference type="Proteomes" id="UP000254227">
    <property type="component" value="Unassembled WGS sequence"/>
</dbReference>
<protein>
    <submittedName>
        <fullName evidence="1">Uncharacterized protein</fullName>
    </submittedName>
</protein>
<gene>
    <name evidence="1" type="ORF">NCTC10308_00785</name>
</gene>
<dbReference type="EMBL" id="UFRV01000006">
    <property type="protein sequence ID" value="SUT92566.1"/>
    <property type="molecule type" value="Genomic_DNA"/>
</dbReference>
<evidence type="ECO:0000313" key="1">
    <source>
        <dbReference type="EMBL" id="SUT92566.1"/>
    </source>
</evidence>
<evidence type="ECO:0000313" key="2">
    <source>
        <dbReference type="Proteomes" id="UP000254227"/>
    </source>
</evidence>
<sequence>MIKGEPKQQVQYTMSVEKVMNLYVYWSVSTVKSFDCCSDGRWVRLLRIMNIIQPVICFIMTDGAKLV</sequence>
<reference evidence="1 2" key="1">
    <citation type="submission" date="2018-06" db="EMBL/GenBank/DDBJ databases">
        <authorList>
            <consortium name="Pathogen Informatics"/>
            <person name="Doyle S."/>
        </authorList>
    </citation>
    <scope>NUCLEOTIDE SEQUENCE [LARGE SCALE GENOMIC DNA]</scope>
    <source>
        <strain evidence="1 2">NCTC10308</strain>
    </source>
</reference>
<dbReference type="AlphaFoldDB" id="A0A380TVU4"/>